<dbReference type="EMBL" id="LT906454">
    <property type="protein sequence ID" value="SNV40373.1"/>
    <property type="molecule type" value="Genomic_DNA"/>
</dbReference>
<gene>
    <name evidence="5" type="ORF">SAMEA4504048_01158</name>
</gene>
<evidence type="ECO:0000313" key="6">
    <source>
        <dbReference type="Proteomes" id="UP000215144"/>
    </source>
</evidence>
<keyword evidence="3" id="KW-0238">DNA-binding</keyword>
<sequence>MSIFGNEPEPNNTCKLKELTTIFKGRAVSSKAEGDRIAVINIVDIKSGEIDYSNLKTYDEDDRSVSRYLLEKGDLLIASKGTQIKVAVFDADMGPVVASSNITIVRSKEKVRGYYLKFFFESDVGYHYLETTNHGKAVINLSTKEIKEIPIPIIPLVKQDYAIGRYLKGLLDYNRKTMRAHQEWQHIQDDVRRSLF</sequence>
<dbReference type="KEGG" id="saco:SAME_01158"/>
<evidence type="ECO:0000256" key="2">
    <source>
        <dbReference type="ARBA" id="ARBA00022747"/>
    </source>
</evidence>
<evidence type="ECO:0000259" key="4">
    <source>
        <dbReference type="Pfam" id="PF01420"/>
    </source>
</evidence>
<name>A0A239X2C8_STRAI</name>
<dbReference type="InterPro" id="IPR052021">
    <property type="entry name" value="Type-I_RS_S_subunit"/>
</dbReference>
<dbReference type="Proteomes" id="UP000215144">
    <property type="component" value="Chromosome 1"/>
</dbReference>
<proteinExistence type="inferred from homology"/>
<dbReference type="GO" id="GO:0003677">
    <property type="term" value="F:DNA binding"/>
    <property type="evidence" value="ECO:0007669"/>
    <property type="project" value="UniProtKB-KW"/>
</dbReference>
<accession>A0A239X2C8</accession>
<keyword evidence="2" id="KW-0680">Restriction system</keyword>
<dbReference type="SUPFAM" id="SSF116734">
    <property type="entry name" value="DNA methylase specificity domain"/>
    <property type="match status" value="1"/>
</dbReference>
<evidence type="ECO:0000313" key="5">
    <source>
        <dbReference type="EMBL" id="SNV40373.1"/>
    </source>
</evidence>
<dbReference type="GO" id="GO:0009307">
    <property type="term" value="P:DNA restriction-modification system"/>
    <property type="evidence" value="ECO:0007669"/>
    <property type="project" value="UniProtKB-KW"/>
</dbReference>
<evidence type="ECO:0000256" key="3">
    <source>
        <dbReference type="ARBA" id="ARBA00023125"/>
    </source>
</evidence>
<reference evidence="5 6" key="1">
    <citation type="submission" date="2017-06" db="EMBL/GenBank/DDBJ databases">
        <authorList>
            <consortium name="Pathogen Informatics"/>
        </authorList>
    </citation>
    <scope>NUCLEOTIDE SEQUENCE [LARGE SCALE GENOMIC DNA]</scope>
    <source>
        <strain evidence="5 6">NCTC11291</strain>
    </source>
</reference>
<dbReference type="Gene3D" id="3.90.220.20">
    <property type="entry name" value="DNA methylase specificity domains"/>
    <property type="match status" value="1"/>
</dbReference>
<dbReference type="InterPro" id="IPR000055">
    <property type="entry name" value="Restrct_endonuc_typeI_TRD"/>
</dbReference>
<dbReference type="OrthoDB" id="9814572at2"/>
<feature type="domain" description="Type I restriction modification DNA specificity" evidence="4">
    <location>
        <begin position="8"/>
        <end position="172"/>
    </location>
</feature>
<dbReference type="PANTHER" id="PTHR30408">
    <property type="entry name" value="TYPE-1 RESTRICTION ENZYME ECOKI SPECIFICITY PROTEIN"/>
    <property type="match status" value="1"/>
</dbReference>
<dbReference type="Pfam" id="PF01420">
    <property type="entry name" value="Methylase_S"/>
    <property type="match status" value="1"/>
</dbReference>
<comment type="similarity">
    <text evidence="1">Belongs to the type-I restriction system S methylase family.</text>
</comment>
<organism evidence="5 6">
    <name type="scientific">Streptococcus acidominimus</name>
    <dbReference type="NCBI Taxonomy" id="1326"/>
    <lineage>
        <taxon>Bacteria</taxon>
        <taxon>Bacillati</taxon>
        <taxon>Bacillota</taxon>
        <taxon>Bacilli</taxon>
        <taxon>Lactobacillales</taxon>
        <taxon>Streptococcaceae</taxon>
        <taxon>Streptococcus</taxon>
    </lineage>
</organism>
<dbReference type="InterPro" id="IPR044946">
    <property type="entry name" value="Restrct_endonuc_typeI_TRD_sf"/>
</dbReference>
<dbReference type="PANTHER" id="PTHR30408:SF12">
    <property type="entry name" value="TYPE I RESTRICTION ENZYME MJAVIII SPECIFICITY SUBUNIT"/>
    <property type="match status" value="1"/>
</dbReference>
<protein>
    <submittedName>
        <fullName evidence="5">Type I restriction-modification system specificity subunit</fullName>
    </submittedName>
</protein>
<dbReference type="AlphaFoldDB" id="A0A239X2C8"/>
<dbReference type="RefSeq" id="WP_095122631.1">
    <property type="nucleotide sequence ID" value="NZ_LT906454.1"/>
</dbReference>
<evidence type="ECO:0000256" key="1">
    <source>
        <dbReference type="ARBA" id="ARBA00010923"/>
    </source>
</evidence>